<dbReference type="EMBL" id="CAJVQB010026999">
    <property type="protein sequence ID" value="CAG8809712.1"/>
    <property type="molecule type" value="Genomic_DNA"/>
</dbReference>
<name>A0ABN7W1R0_GIGMA</name>
<accession>A0ABN7W1R0</accession>
<keyword evidence="2" id="KW-1185">Reference proteome</keyword>
<feature type="non-terminal residue" evidence="1">
    <location>
        <position position="1"/>
    </location>
</feature>
<evidence type="ECO:0000313" key="1">
    <source>
        <dbReference type="EMBL" id="CAG8809712.1"/>
    </source>
</evidence>
<sequence>LSTVQQMSTFGEEKIKYLAKYYRENQIKNGQVFSAIIDKYELIKE</sequence>
<reference evidence="1 2" key="1">
    <citation type="submission" date="2021-06" db="EMBL/GenBank/DDBJ databases">
        <authorList>
            <person name="Kallberg Y."/>
            <person name="Tangrot J."/>
            <person name="Rosling A."/>
        </authorList>
    </citation>
    <scope>NUCLEOTIDE SEQUENCE [LARGE SCALE GENOMIC DNA]</scope>
    <source>
        <strain evidence="1 2">120-4 pot B 10/14</strain>
    </source>
</reference>
<gene>
    <name evidence="1" type="ORF">GMARGA_LOCUS24949</name>
</gene>
<organism evidence="1 2">
    <name type="scientific">Gigaspora margarita</name>
    <dbReference type="NCBI Taxonomy" id="4874"/>
    <lineage>
        <taxon>Eukaryota</taxon>
        <taxon>Fungi</taxon>
        <taxon>Fungi incertae sedis</taxon>
        <taxon>Mucoromycota</taxon>
        <taxon>Glomeromycotina</taxon>
        <taxon>Glomeromycetes</taxon>
        <taxon>Diversisporales</taxon>
        <taxon>Gigasporaceae</taxon>
        <taxon>Gigaspora</taxon>
    </lineage>
</organism>
<evidence type="ECO:0000313" key="2">
    <source>
        <dbReference type="Proteomes" id="UP000789901"/>
    </source>
</evidence>
<dbReference type="Proteomes" id="UP000789901">
    <property type="component" value="Unassembled WGS sequence"/>
</dbReference>
<proteinExistence type="predicted"/>
<protein>
    <submittedName>
        <fullName evidence="1">43826_t:CDS:1</fullName>
    </submittedName>
</protein>
<comment type="caution">
    <text evidence="1">The sequence shown here is derived from an EMBL/GenBank/DDBJ whole genome shotgun (WGS) entry which is preliminary data.</text>
</comment>